<gene>
    <name evidence="2" type="ORF">R3P38DRAFT_2815209</name>
</gene>
<dbReference type="Proteomes" id="UP001362999">
    <property type="component" value="Unassembled WGS sequence"/>
</dbReference>
<evidence type="ECO:0000256" key="1">
    <source>
        <dbReference type="SAM" id="MobiDB-lite"/>
    </source>
</evidence>
<reference evidence="2 3" key="1">
    <citation type="journal article" date="2024" name="J Genomics">
        <title>Draft genome sequencing and assembly of Favolaschia claudopus CIRM-BRFM 2984 isolated from oak limbs.</title>
        <authorList>
            <person name="Navarro D."/>
            <person name="Drula E."/>
            <person name="Chaduli D."/>
            <person name="Cazenave R."/>
            <person name="Ahrendt S."/>
            <person name="Wang J."/>
            <person name="Lipzen A."/>
            <person name="Daum C."/>
            <person name="Barry K."/>
            <person name="Grigoriev I.V."/>
            <person name="Favel A."/>
            <person name="Rosso M.N."/>
            <person name="Martin F."/>
        </authorList>
    </citation>
    <scope>NUCLEOTIDE SEQUENCE [LARGE SCALE GENOMIC DNA]</scope>
    <source>
        <strain evidence="2 3">CIRM-BRFM 2984</strain>
    </source>
</reference>
<keyword evidence="3" id="KW-1185">Reference proteome</keyword>
<accession>A0AAV9Z1L8</accession>
<evidence type="ECO:0000313" key="2">
    <source>
        <dbReference type="EMBL" id="KAK6968907.1"/>
    </source>
</evidence>
<name>A0AAV9Z1L8_9AGAR</name>
<sequence>MSHVGLLGCHTRFALELNTSCSFSGAFNHHFIVAHLVRIPCLLDIGLESWYSYGWRNVGVKFFEGAQIMYNLFRETALAPTTVTTPSHRAQLPIILYVSLGSLYMSQCSPLHPASPTASPQIWPSLSPAQRPRSTRRPRRLSECGGEYFLLDVVSERLDQFGEADDFTTLVLSDFSEEEEQRFHKDEMTLEQRTAACFPVNVSVTILASRCHCAPHYCSYKTPRGTFKPFVG</sequence>
<feature type="region of interest" description="Disordered" evidence="1">
    <location>
        <begin position="116"/>
        <end position="139"/>
    </location>
</feature>
<dbReference type="EMBL" id="JAWWNJ010000240">
    <property type="protein sequence ID" value="KAK6968907.1"/>
    <property type="molecule type" value="Genomic_DNA"/>
</dbReference>
<evidence type="ECO:0000313" key="3">
    <source>
        <dbReference type="Proteomes" id="UP001362999"/>
    </source>
</evidence>
<organism evidence="2 3">
    <name type="scientific">Favolaschia claudopus</name>
    <dbReference type="NCBI Taxonomy" id="2862362"/>
    <lineage>
        <taxon>Eukaryota</taxon>
        <taxon>Fungi</taxon>
        <taxon>Dikarya</taxon>
        <taxon>Basidiomycota</taxon>
        <taxon>Agaricomycotina</taxon>
        <taxon>Agaricomycetes</taxon>
        <taxon>Agaricomycetidae</taxon>
        <taxon>Agaricales</taxon>
        <taxon>Marasmiineae</taxon>
        <taxon>Mycenaceae</taxon>
        <taxon>Favolaschia</taxon>
    </lineage>
</organism>
<comment type="caution">
    <text evidence="2">The sequence shown here is derived from an EMBL/GenBank/DDBJ whole genome shotgun (WGS) entry which is preliminary data.</text>
</comment>
<proteinExistence type="predicted"/>
<protein>
    <submittedName>
        <fullName evidence="2">Uncharacterized protein</fullName>
    </submittedName>
</protein>
<dbReference type="AlphaFoldDB" id="A0AAV9Z1L8"/>